<keyword evidence="3" id="KW-1185">Reference proteome</keyword>
<evidence type="ECO:0000313" key="3">
    <source>
        <dbReference type="Proteomes" id="UP001178507"/>
    </source>
</evidence>
<proteinExistence type="predicted"/>
<dbReference type="AlphaFoldDB" id="A0AA36J6C6"/>
<name>A0AA36J6C6_9DINO</name>
<evidence type="ECO:0000256" key="1">
    <source>
        <dbReference type="SAM" id="SignalP"/>
    </source>
</evidence>
<accession>A0AA36J6C6</accession>
<gene>
    <name evidence="2" type="ORF">EVOR1521_LOCUS23380</name>
</gene>
<protein>
    <recommendedName>
        <fullName evidence="4">Transmembrane protein</fullName>
    </recommendedName>
</protein>
<organism evidence="2 3">
    <name type="scientific">Effrenium voratum</name>
    <dbReference type="NCBI Taxonomy" id="2562239"/>
    <lineage>
        <taxon>Eukaryota</taxon>
        <taxon>Sar</taxon>
        <taxon>Alveolata</taxon>
        <taxon>Dinophyceae</taxon>
        <taxon>Suessiales</taxon>
        <taxon>Symbiodiniaceae</taxon>
        <taxon>Effrenium</taxon>
    </lineage>
</organism>
<dbReference type="Proteomes" id="UP001178507">
    <property type="component" value="Unassembled WGS sequence"/>
</dbReference>
<sequence length="101" mass="11169">MRTLEATIFSVTCLLAASTTSHSVEVNTTQLKEDTPNSFTWLQVLQEPAKIQQIRIRWPTPGEIALHMAVAAAITTGAALAFRHFVKAWPEVHEDAIAKEN</sequence>
<feature type="chain" id="PRO_5041326390" description="Transmembrane protein" evidence="1">
    <location>
        <begin position="24"/>
        <end position="101"/>
    </location>
</feature>
<reference evidence="2" key="1">
    <citation type="submission" date="2023-08" db="EMBL/GenBank/DDBJ databases">
        <authorList>
            <person name="Chen Y."/>
            <person name="Shah S."/>
            <person name="Dougan E. K."/>
            <person name="Thang M."/>
            <person name="Chan C."/>
        </authorList>
    </citation>
    <scope>NUCLEOTIDE SEQUENCE</scope>
</reference>
<keyword evidence="1" id="KW-0732">Signal</keyword>
<dbReference type="EMBL" id="CAUJNA010003352">
    <property type="protein sequence ID" value="CAJ1399929.1"/>
    <property type="molecule type" value="Genomic_DNA"/>
</dbReference>
<evidence type="ECO:0008006" key="4">
    <source>
        <dbReference type="Google" id="ProtNLM"/>
    </source>
</evidence>
<feature type="signal peptide" evidence="1">
    <location>
        <begin position="1"/>
        <end position="23"/>
    </location>
</feature>
<evidence type="ECO:0000313" key="2">
    <source>
        <dbReference type="EMBL" id="CAJ1399929.1"/>
    </source>
</evidence>
<comment type="caution">
    <text evidence="2">The sequence shown here is derived from an EMBL/GenBank/DDBJ whole genome shotgun (WGS) entry which is preliminary data.</text>
</comment>